<protein>
    <submittedName>
        <fullName evidence="1">Uncharacterized protein</fullName>
    </submittedName>
</protein>
<proteinExistence type="predicted"/>
<evidence type="ECO:0000313" key="1">
    <source>
        <dbReference type="EMBL" id="GFT11015.1"/>
    </source>
</evidence>
<dbReference type="Proteomes" id="UP000887013">
    <property type="component" value="Unassembled WGS sequence"/>
</dbReference>
<dbReference type="EMBL" id="BMAW01057424">
    <property type="protein sequence ID" value="GFT11015.1"/>
    <property type="molecule type" value="Genomic_DNA"/>
</dbReference>
<evidence type="ECO:0000313" key="2">
    <source>
        <dbReference type="Proteomes" id="UP000887013"/>
    </source>
</evidence>
<name>A0A8X6NEM2_NEPPI</name>
<keyword evidence="2" id="KW-1185">Reference proteome</keyword>
<organism evidence="1 2">
    <name type="scientific">Nephila pilipes</name>
    <name type="common">Giant wood spider</name>
    <name type="synonym">Nephila maculata</name>
    <dbReference type="NCBI Taxonomy" id="299642"/>
    <lineage>
        <taxon>Eukaryota</taxon>
        <taxon>Metazoa</taxon>
        <taxon>Ecdysozoa</taxon>
        <taxon>Arthropoda</taxon>
        <taxon>Chelicerata</taxon>
        <taxon>Arachnida</taxon>
        <taxon>Araneae</taxon>
        <taxon>Araneomorphae</taxon>
        <taxon>Entelegynae</taxon>
        <taxon>Araneoidea</taxon>
        <taxon>Nephilidae</taxon>
        <taxon>Nephila</taxon>
    </lineage>
</organism>
<reference evidence="1" key="1">
    <citation type="submission" date="2020-08" db="EMBL/GenBank/DDBJ databases">
        <title>Multicomponent nature underlies the extraordinary mechanical properties of spider dragline silk.</title>
        <authorList>
            <person name="Kono N."/>
            <person name="Nakamura H."/>
            <person name="Mori M."/>
            <person name="Yoshida Y."/>
            <person name="Ohtoshi R."/>
            <person name="Malay A.D."/>
            <person name="Moran D.A.P."/>
            <person name="Tomita M."/>
            <person name="Numata K."/>
            <person name="Arakawa K."/>
        </authorList>
    </citation>
    <scope>NUCLEOTIDE SEQUENCE</scope>
</reference>
<comment type="caution">
    <text evidence="1">The sequence shown here is derived from an EMBL/GenBank/DDBJ whole genome shotgun (WGS) entry which is preliminary data.</text>
</comment>
<accession>A0A8X6NEM2</accession>
<gene>
    <name evidence="1" type="ORF">NPIL_451171</name>
</gene>
<dbReference type="AlphaFoldDB" id="A0A8X6NEM2"/>
<sequence>MGRETRTITIQLIKMKHTRALKRNGSGQLTYYQLGDAFLVKVPVKILKAASPFQLGIIMLNIIAYPGPKQSASSRQLRPSN</sequence>